<dbReference type="NCBIfam" id="TIGR03631">
    <property type="entry name" value="uS13_bact"/>
    <property type="match status" value="1"/>
</dbReference>
<evidence type="ECO:0000256" key="6">
    <source>
        <dbReference type="ARBA" id="ARBA00035166"/>
    </source>
</evidence>
<dbReference type="GO" id="GO:0015935">
    <property type="term" value="C:small ribosomal subunit"/>
    <property type="evidence" value="ECO:0007669"/>
    <property type="project" value="TreeGrafter"/>
</dbReference>
<feature type="region of interest" description="Disordered" evidence="9">
    <location>
        <begin position="94"/>
        <end position="123"/>
    </location>
</feature>
<keyword evidence="11" id="KW-1185">Reference proteome</keyword>
<comment type="similarity">
    <text evidence="1 7 8">Belongs to the universal ribosomal protein uS13 family.</text>
</comment>
<dbReference type="FunFam" id="1.10.8.50:FF:000001">
    <property type="entry name" value="30S ribosomal protein S13"/>
    <property type="match status" value="1"/>
</dbReference>
<evidence type="ECO:0000256" key="4">
    <source>
        <dbReference type="ARBA" id="ARBA00022980"/>
    </source>
</evidence>
<dbReference type="InterPro" id="IPR019980">
    <property type="entry name" value="Ribosomal_uS13_bac-type"/>
</dbReference>
<dbReference type="OrthoDB" id="9803610at2"/>
<dbReference type="PROSITE" id="PS00646">
    <property type="entry name" value="RIBOSOMAL_S13_1"/>
    <property type="match status" value="1"/>
</dbReference>
<dbReference type="GO" id="GO:0006412">
    <property type="term" value="P:translation"/>
    <property type="evidence" value="ECO:0007669"/>
    <property type="project" value="UniProtKB-UniRule"/>
</dbReference>
<gene>
    <name evidence="7" type="primary">rpsM</name>
    <name evidence="10" type="ORF">BOX37_04075</name>
</gene>
<evidence type="ECO:0000313" key="11">
    <source>
        <dbReference type="Proteomes" id="UP000183810"/>
    </source>
</evidence>
<dbReference type="InterPro" id="IPR010979">
    <property type="entry name" value="Ribosomal_uS13-like_H2TH"/>
</dbReference>
<keyword evidence="7" id="KW-0820">tRNA-binding</keyword>
<dbReference type="PIRSF" id="PIRSF002134">
    <property type="entry name" value="Ribosomal_S13"/>
    <property type="match status" value="1"/>
</dbReference>
<dbReference type="InterPro" id="IPR018269">
    <property type="entry name" value="Ribosomal_uS13_CS"/>
</dbReference>
<dbReference type="KEGG" id="nsl:BOX37_04075"/>
<keyword evidence="3 7" id="KW-0694">RNA-binding</keyword>
<dbReference type="InterPro" id="IPR001892">
    <property type="entry name" value="Ribosomal_uS13"/>
</dbReference>
<dbReference type="PANTHER" id="PTHR10871:SF1">
    <property type="entry name" value="SMALL RIBOSOMAL SUBUNIT PROTEIN US13M"/>
    <property type="match status" value="1"/>
</dbReference>
<reference evidence="10" key="1">
    <citation type="submission" date="2016-11" db="EMBL/GenBank/DDBJ databases">
        <authorList>
            <person name="Jaros S."/>
            <person name="Januszkiewicz K."/>
            <person name="Wedrychowicz H."/>
        </authorList>
    </citation>
    <scope>NUCLEOTIDE SEQUENCE [LARGE SCALE GENOMIC DNA]</scope>
    <source>
        <strain evidence="10">Y48</strain>
    </source>
</reference>
<organism evidence="10 11">
    <name type="scientific">Nocardia mangyaensis</name>
    <dbReference type="NCBI Taxonomy" id="2213200"/>
    <lineage>
        <taxon>Bacteria</taxon>
        <taxon>Bacillati</taxon>
        <taxon>Actinomycetota</taxon>
        <taxon>Actinomycetes</taxon>
        <taxon>Mycobacteriales</taxon>
        <taxon>Nocardiaceae</taxon>
        <taxon>Nocardia</taxon>
    </lineage>
</organism>
<evidence type="ECO:0000256" key="9">
    <source>
        <dbReference type="SAM" id="MobiDB-lite"/>
    </source>
</evidence>
<dbReference type="Pfam" id="PF00416">
    <property type="entry name" value="Ribosomal_S13"/>
    <property type="match status" value="1"/>
</dbReference>
<dbReference type="SUPFAM" id="SSF46946">
    <property type="entry name" value="S13-like H2TH domain"/>
    <property type="match status" value="1"/>
</dbReference>
<dbReference type="GO" id="GO:0005829">
    <property type="term" value="C:cytosol"/>
    <property type="evidence" value="ECO:0007669"/>
    <property type="project" value="TreeGrafter"/>
</dbReference>
<dbReference type="RefSeq" id="WP_071926463.1">
    <property type="nucleotide sequence ID" value="NZ_CP018082.1"/>
</dbReference>
<name>A0A1J0VMN8_9NOCA</name>
<accession>A0A1J0VMN8</accession>
<dbReference type="Proteomes" id="UP000183810">
    <property type="component" value="Chromosome"/>
</dbReference>
<comment type="subunit">
    <text evidence="7">Part of the 30S ribosomal subunit. Forms a loose heterodimer with protein S19. Forms two bridges to the 50S subunit in the 70S ribosome.</text>
</comment>
<dbReference type="InterPro" id="IPR027437">
    <property type="entry name" value="Rbsml_uS13_C"/>
</dbReference>
<dbReference type="GO" id="GO:0003735">
    <property type="term" value="F:structural constituent of ribosome"/>
    <property type="evidence" value="ECO:0007669"/>
    <property type="project" value="InterPro"/>
</dbReference>
<dbReference type="EMBL" id="CP018082">
    <property type="protein sequence ID" value="APE33278.1"/>
    <property type="molecule type" value="Genomic_DNA"/>
</dbReference>
<dbReference type="PROSITE" id="PS50159">
    <property type="entry name" value="RIBOSOMAL_S13_2"/>
    <property type="match status" value="1"/>
</dbReference>
<dbReference type="GO" id="GO:0019843">
    <property type="term" value="F:rRNA binding"/>
    <property type="evidence" value="ECO:0007669"/>
    <property type="project" value="UniProtKB-UniRule"/>
</dbReference>
<dbReference type="Gene3D" id="4.10.910.10">
    <property type="entry name" value="30s ribosomal protein s13, domain 2"/>
    <property type="match status" value="1"/>
</dbReference>
<evidence type="ECO:0000313" key="10">
    <source>
        <dbReference type="EMBL" id="APE33278.1"/>
    </source>
</evidence>
<comment type="function">
    <text evidence="7">Located at the top of the head of the 30S subunit, it contacts several helices of the 16S rRNA. In the 70S ribosome it contacts the 23S rRNA (bridge B1a) and protein L5 of the 50S subunit (bridge B1b), connecting the 2 subunits; these bridges are implicated in subunit movement. Contacts the tRNAs in the A and P-sites.</text>
</comment>
<keyword evidence="5 7" id="KW-0687">Ribonucleoprotein</keyword>
<evidence type="ECO:0000256" key="2">
    <source>
        <dbReference type="ARBA" id="ARBA00022730"/>
    </source>
</evidence>
<evidence type="ECO:0000256" key="3">
    <source>
        <dbReference type="ARBA" id="ARBA00022884"/>
    </source>
</evidence>
<dbReference type="FunFam" id="4.10.910.10:FF:000001">
    <property type="entry name" value="30S ribosomal protein S13"/>
    <property type="match status" value="1"/>
</dbReference>
<protein>
    <recommendedName>
        <fullName evidence="6 7">Small ribosomal subunit protein uS13</fullName>
    </recommendedName>
</protein>
<evidence type="ECO:0000256" key="1">
    <source>
        <dbReference type="ARBA" id="ARBA00008080"/>
    </source>
</evidence>
<keyword evidence="2 7" id="KW-0699">rRNA-binding</keyword>
<proteinExistence type="inferred from homology"/>
<dbReference type="GO" id="GO:0000049">
    <property type="term" value="F:tRNA binding"/>
    <property type="evidence" value="ECO:0007669"/>
    <property type="project" value="UniProtKB-UniRule"/>
</dbReference>
<evidence type="ECO:0000256" key="7">
    <source>
        <dbReference type="HAMAP-Rule" id="MF_01315"/>
    </source>
</evidence>
<dbReference type="HAMAP" id="MF_01315">
    <property type="entry name" value="Ribosomal_uS13"/>
    <property type="match status" value="1"/>
</dbReference>
<evidence type="ECO:0000256" key="5">
    <source>
        <dbReference type="ARBA" id="ARBA00023274"/>
    </source>
</evidence>
<keyword evidence="4 7" id="KW-0689">Ribosomal protein</keyword>
<dbReference type="Gene3D" id="1.10.8.50">
    <property type="match status" value="1"/>
</dbReference>
<dbReference type="AlphaFoldDB" id="A0A1J0VMN8"/>
<sequence>MARLMGVDLPREKRMEIALTYIFGIGRTRAAQILAETGVSPDLRSKDLNDDDLSKLREYIEASDYKVEGDLRREVQADIRRKIEIGCYQGIRHRRGLPVRGQRTKTNARTRKGPKKTVAGKKK</sequence>
<evidence type="ECO:0000256" key="8">
    <source>
        <dbReference type="RuleBase" id="RU003830"/>
    </source>
</evidence>
<dbReference type="PANTHER" id="PTHR10871">
    <property type="entry name" value="30S RIBOSOMAL PROTEIN S13/40S RIBOSOMAL PROTEIN S18"/>
    <property type="match status" value="1"/>
</dbReference>